<dbReference type="GO" id="GO:0003723">
    <property type="term" value="F:RNA binding"/>
    <property type="evidence" value="ECO:0007669"/>
    <property type="project" value="TreeGrafter"/>
</dbReference>
<dbReference type="Pfam" id="PF21010">
    <property type="entry name" value="HA2_C"/>
    <property type="match status" value="1"/>
</dbReference>
<dbReference type="SMART" id="SM00847">
    <property type="entry name" value="HA2"/>
    <property type="match status" value="1"/>
</dbReference>
<keyword evidence="2 7" id="KW-0378">Hydrolase</keyword>
<evidence type="ECO:0000313" key="8">
    <source>
        <dbReference type="Proteomes" id="UP000315017"/>
    </source>
</evidence>
<dbReference type="SMART" id="SM00490">
    <property type="entry name" value="HELICc"/>
    <property type="match status" value="1"/>
</dbReference>
<dbReference type="Pfam" id="PF11898">
    <property type="entry name" value="DUF3418"/>
    <property type="match status" value="1"/>
</dbReference>
<dbReference type="Pfam" id="PF04408">
    <property type="entry name" value="WHD_HA2"/>
    <property type="match status" value="1"/>
</dbReference>
<dbReference type="Pfam" id="PF07717">
    <property type="entry name" value="OB_NTP_bind"/>
    <property type="match status" value="1"/>
</dbReference>
<dbReference type="CDD" id="cd18791">
    <property type="entry name" value="SF2_C_RHA"/>
    <property type="match status" value="1"/>
</dbReference>
<evidence type="ECO:0000256" key="1">
    <source>
        <dbReference type="ARBA" id="ARBA00022741"/>
    </source>
</evidence>
<dbReference type="SUPFAM" id="SSF52540">
    <property type="entry name" value="P-loop containing nucleoside triphosphate hydrolases"/>
    <property type="match status" value="1"/>
</dbReference>
<evidence type="ECO:0000259" key="5">
    <source>
        <dbReference type="PROSITE" id="PS51192"/>
    </source>
</evidence>
<accession>A0A517YMI5</accession>
<dbReference type="SMART" id="SM00382">
    <property type="entry name" value="AAA"/>
    <property type="match status" value="1"/>
</dbReference>
<feature type="domain" description="Helicase ATP-binding" evidence="5">
    <location>
        <begin position="83"/>
        <end position="246"/>
    </location>
</feature>
<sequence>MLYYAELEAQLATAMQRDRHRLRNQLRAICQAEQQGRPFDRNLAKLQDELEKSLAEAARRKSLVPKIEYDESLPVVEQREVIAEAIRNHPVVVICGETGSGKSTQLPKICLEIGRGVTGLIGHTQPRRIAARSIAARVAEELNSTVGKLVGYKIRFADQTTPETLIKVMTDGVLLAESQTDRYFEQYDTLIIDEAHERSLNIDFLLGYLHRLIVKRPEFRLIITSATLDAQRFAEHFGHAGENGKLIPAPIVEVSGRTYPVETLYRPLSLLEDEIELDPVQGVLRGIDELSRLGQGDILVFLPTERDILEVSHKLRGRMLGGNAEVLPLYARLSTAEQNKVFRSHTGRRIVLATNVAESSLTVPGIHYVVDTGTARVSRYSARSKLQRLPIEAISQASADQRKGRCGRIGPGVCIRLYSEEDYARRERYTPPEIQRTNLAAVVLQTLALDLGTIEDFPFLDPPRAESIRDGYKTLFELGAIDDSRQLTPVGRQLAKLPADPRIGRILLAADREGCLADVLIIAAALETQDPRERPADRAAAADEAHRKFQSGESDFLSFIKLWDFYARLKADLSRNQLRRACSQNFLSELRMREWHDVHRQLLDMVTQFGLRAGRRRWQTSEDDAPKDKDAYDSIHRSLLAGLLANIALRSETAEYNGAGGNKLFLWPGSGVFQTKPKWIVAADLVETTKNYARTVARIDPDWIEPLASHLVNYHYTNPQWDKRSGATMANERVSLYGLTIIARRRVRYGPIDPLASRELMIRSGLVEGEFETRAPFFRHNQQLREELDHLAAKARRRDLLVEDQMVYDFYAGRIPADVYDAPRLEKWRRSLEEKQPRILHMEPADLLGQELNPPEPEEFPEQLQLDRLQLPLDYHFEPGAENDGLTATVPREAIFQLSAERLGWLIPGLLAEKVEHLIRSLPKQQRRNLIPAPDVAKRTAKKLHFAKSSFLLEVARALSLEAGEPISPDAFDLTRLPQHLVLKVRVVDEQGKVLAEGRDIEQLREQVGAKPATATSAPDKSPWHRDGVKSWEWDILPEAVDISRGGLTFTRFPAIVDTQENVALRLTETLPEAEQLTWAGIRRLIVLDRPRRYREQVENLPKLSQMQVLAAKLCQDRTLIQQLVDLLAQRSIDLALPSWKKQAANSLPRSKDEFNKLLKLATDQLLPAVQEVSRFALPLFEAYHQARLALEQARPETWQPALDDMRAQFGELIIPNFLAETPWTWLQHFPRYLKGISLRLQKIVSTGLPRDRQALAQVTPRVKAWHERREVHRKHHVLDAELDTFRWQLEEFRISLFAQELGTSQAISAPRLDKQWEKVRLM</sequence>
<dbReference type="FunFam" id="1.20.120.1080:FF:000005">
    <property type="entry name" value="ATP-dependent helicase HrpA"/>
    <property type="match status" value="1"/>
</dbReference>
<dbReference type="SMART" id="SM00487">
    <property type="entry name" value="DEXDc"/>
    <property type="match status" value="1"/>
</dbReference>
<evidence type="ECO:0000313" key="7">
    <source>
        <dbReference type="EMBL" id="QDU31433.1"/>
    </source>
</evidence>
<dbReference type="InterPro" id="IPR007502">
    <property type="entry name" value="Helicase-assoc_dom"/>
</dbReference>
<dbReference type="InterPro" id="IPR003593">
    <property type="entry name" value="AAA+_ATPase"/>
</dbReference>
<reference evidence="7 8" key="1">
    <citation type="submission" date="2019-02" db="EMBL/GenBank/DDBJ databases">
        <title>Deep-cultivation of Planctomycetes and their phenomic and genomic characterization uncovers novel biology.</title>
        <authorList>
            <person name="Wiegand S."/>
            <person name="Jogler M."/>
            <person name="Boedeker C."/>
            <person name="Pinto D."/>
            <person name="Vollmers J."/>
            <person name="Rivas-Marin E."/>
            <person name="Kohn T."/>
            <person name="Peeters S.H."/>
            <person name="Heuer A."/>
            <person name="Rast P."/>
            <person name="Oberbeckmann S."/>
            <person name="Bunk B."/>
            <person name="Jeske O."/>
            <person name="Meyerdierks A."/>
            <person name="Storesund J.E."/>
            <person name="Kallscheuer N."/>
            <person name="Luecker S."/>
            <person name="Lage O.M."/>
            <person name="Pohl T."/>
            <person name="Merkel B.J."/>
            <person name="Hornburger P."/>
            <person name="Mueller R.-W."/>
            <person name="Bruemmer F."/>
            <person name="Labrenz M."/>
            <person name="Spormann A.M."/>
            <person name="Op den Camp H."/>
            <person name="Overmann J."/>
            <person name="Amann R."/>
            <person name="Jetten M.S.M."/>
            <person name="Mascher T."/>
            <person name="Medema M.H."/>
            <person name="Devos D.P."/>
            <person name="Kaster A.-K."/>
            <person name="Ovreas L."/>
            <person name="Rohde M."/>
            <person name="Galperin M.Y."/>
            <person name="Jogler C."/>
        </authorList>
    </citation>
    <scope>NUCLEOTIDE SEQUENCE [LARGE SCALE GENOMIC DNA]</scope>
    <source>
        <strain evidence="7 8">ETA_A8</strain>
    </source>
</reference>
<feature type="domain" description="Helicase C-terminal" evidence="6">
    <location>
        <begin position="286"/>
        <end position="450"/>
    </location>
</feature>
<dbReference type="Gene3D" id="1.20.120.1080">
    <property type="match status" value="1"/>
</dbReference>
<dbReference type="KEGG" id="aagg:ETAA8_65910"/>
<evidence type="ECO:0000256" key="3">
    <source>
        <dbReference type="ARBA" id="ARBA00022806"/>
    </source>
</evidence>
<keyword evidence="3 7" id="KW-0347">Helicase</keyword>
<dbReference type="GO" id="GO:0003724">
    <property type="term" value="F:RNA helicase activity"/>
    <property type="evidence" value="ECO:0007669"/>
    <property type="project" value="UniProtKB-EC"/>
</dbReference>
<keyword evidence="1" id="KW-0547">Nucleotide-binding</keyword>
<protein>
    <submittedName>
        <fullName evidence="7">ATP-dependent RNA helicase HrpB</fullName>
        <ecNumber evidence="7">3.6.4.13</ecNumber>
    </submittedName>
</protein>
<dbReference type="OrthoDB" id="9808833at2"/>
<evidence type="ECO:0000256" key="4">
    <source>
        <dbReference type="ARBA" id="ARBA00022840"/>
    </source>
</evidence>
<proteinExistence type="predicted"/>
<dbReference type="GO" id="GO:0016787">
    <property type="term" value="F:hydrolase activity"/>
    <property type="evidence" value="ECO:0007669"/>
    <property type="project" value="UniProtKB-KW"/>
</dbReference>
<dbReference type="PROSITE" id="PS51192">
    <property type="entry name" value="HELICASE_ATP_BIND_1"/>
    <property type="match status" value="1"/>
</dbReference>
<dbReference type="InterPro" id="IPR011545">
    <property type="entry name" value="DEAD/DEAH_box_helicase_dom"/>
</dbReference>
<dbReference type="PROSITE" id="PS51194">
    <property type="entry name" value="HELICASE_CTER"/>
    <property type="match status" value="1"/>
</dbReference>
<keyword evidence="4" id="KW-0067">ATP-binding</keyword>
<dbReference type="RefSeq" id="WP_145098560.1">
    <property type="nucleotide sequence ID" value="NZ_CP036274.1"/>
</dbReference>
<dbReference type="InterPro" id="IPR010222">
    <property type="entry name" value="RNA_helicase_HrpA"/>
</dbReference>
<gene>
    <name evidence="7" type="primary">hrpB_2</name>
    <name evidence="7" type="ORF">ETAA8_65910</name>
</gene>
<dbReference type="InterPro" id="IPR001650">
    <property type="entry name" value="Helicase_C-like"/>
</dbReference>
<dbReference type="InterPro" id="IPR014001">
    <property type="entry name" value="Helicase_ATP-bd"/>
</dbReference>
<evidence type="ECO:0000256" key="2">
    <source>
        <dbReference type="ARBA" id="ARBA00022801"/>
    </source>
</evidence>
<dbReference type="GO" id="GO:0005524">
    <property type="term" value="F:ATP binding"/>
    <property type="evidence" value="ECO:0007669"/>
    <property type="project" value="UniProtKB-KW"/>
</dbReference>
<dbReference type="InterPro" id="IPR024590">
    <property type="entry name" value="HrpA_C"/>
</dbReference>
<dbReference type="EMBL" id="CP036274">
    <property type="protein sequence ID" value="QDU31433.1"/>
    <property type="molecule type" value="Genomic_DNA"/>
</dbReference>
<dbReference type="Gene3D" id="3.40.50.300">
    <property type="entry name" value="P-loop containing nucleotide triphosphate hydrolases"/>
    <property type="match status" value="2"/>
</dbReference>
<dbReference type="PANTHER" id="PTHR18934">
    <property type="entry name" value="ATP-DEPENDENT RNA HELICASE"/>
    <property type="match status" value="1"/>
</dbReference>
<dbReference type="InterPro" id="IPR011709">
    <property type="entry name" value="DEAD-box_helicase_OB_fold"/>
</dbReference>
<name>A0A517YMI5_9BACT</name>
<dbReference type="Proteomes" id="UP000315017">
    <property type="component" value="Chromosome"/>
</dbReference>
<keyword evidence="8" id="KW-1185">Reference proteome</keyword>
<evidence type="ECO:0000259" key="6">
    <source>
        <dbReference type="PROSITE" id="PS51194"/>
    </source>
</evidence>
<dbReference type="Pfam" id="PF00270">
    <property type="entry name" value="DEAD"/>
    <property type="match status" value="1"/>
</dbReference>
<organism evidence="7 8">
    <name type="scientific">Anatilimnocola aggregata</name>
    <dbReference type="NCBI Taxonomy" id="2528021"/>
    <lineage>
        <taxon>Bacteria</taxon>
        <taxon>Pseudomonadati</taxon>
        <taxon>Planctomycetota</taxon>
        <taxon>Planctomycetia</taxon>
        <taxon>Pirellulales</taxon>
        <taxon>Pirellulaceae</taxon>
        <taxon>Anatilimnocola</taxon>
    </lineage>
</organism>
<dbReference type="Pfam" id="PF00271">
    <property type="entry name" value="Helicase_C"/>
    <property type="match status" value="1"/>
</dbReference>
<dbReference type="EC" id="3.6.4.13" evidence="7"/>
<dbReference type="InterPro" id="IPR048333">
    <property type="entry name" value="HA2_WH"/>
</dbReference>
<dbReference type="NCBIfam" id="TIGR01967">
    <property type="entry name" value="DEAH_box_HrpA"/>
    <property type="match status" value="1"/>
</dbReference>
<dbReference type="PANTHER" id="PTHR18934:SF99">
    <property type="entry name" value="ATP-DEPENDENT RNA HELICASE DHX37-RELATED"/>
    <property type="match status" value="1"/>
</dbReference>
<dbReference type="InterPro" id="IPR027417">
    <property type="entry name" value="P-loop_NTPase"/>
</dbReference>